<dbReference type="PANTHER" id="PTHR11439:SF467">
    <property type="entry name" value="INTEGRASE CATALYTIC DOMAIN-CONTAINING PROTEIN"/>
    <property type="match status" value="1"/>
</dbReference>
<reference evidence="4" key="1">
    <citation type="submission" date="2018-11" db="EMBL/GenBank/DDBJ databases">
        <authorList>
            <person name="Grassa J C."/>
        </authorList>
    </citation>
    <scope>NUCLEOTIDE SEQUENCE [LARGE SCALE GENOMIC DNA]</scope>
</reference>
<dbReference type="SUPFAM" id="SSF56672">
    <property type="entry name" value="DNA/RNA polymerases"/>
    <property type="match status" value="1"/>
</dbReference>
<proteinExistence type="predicted"/>
<dbReference type="Gramene" id="evm.model.03.1759">
    <property type="protein sequence ID" value="cds.evm.model.03.1759"/>
    <property type="gene ID" value="evm.TU.03.1759"/>
</dbReference>
<dbReference type="InterPro" id="IPR043502">
    <property type="entry name" value="DNA/RNA_pol_sf"/>
</dbReference>
<dbReference type="Pfam" id="PF25597">
    <property type="entry name" value="SH3_retrovirus"/>
    <property type="match status" value="1"/>
</dbReference>
<feature type="domain" description="Retroviral polymerase SH3-like" evidence="3">
    <location>
        <begin position="49"/>
        <end position="108"/>
    </location>
</feature>
<evidence type="ECO:0000259" key="2">
    <source>
        <dbReference type="Pfam" id="PF07727"/>
    </source>
</evidence>
<evidence type="ECO:0000313" key="5">
    <source>
        <dbReference type="Proteomes" id="UP000596661"/>
    </source>
</evidence>
<evidence type="ECO:0000313" key="4">
    <source>
        <dbReference type="EnsemblPlants" id="cds.evm.model.03.1759"/>
    </source>
</evidence>
<feature type="domain" description="Reverse transcriptase Ty1/copia-type" evidence="2">
    <location>
        <begin position="213"/>
        <end position="276"/>
    </location>
</feature>
<evidence type="ECO:0000256" key="1">
    <source>
        <dbReference type="SAM" id="MobiDB-lite"/>
    </source>
</evidence>
<protein>
    <recommendedName>
        <fullName evidence="6">Reverse transcriptase Ty1/copia-type domain-containing protein</fullName>
    </recommendedName>
</protein>
<feature type="compositionally biased region" description="Polar residues" evidence="1">
    <location>
        <begin position="148"/>
        <end position="168"/>
    </location>
</feature>
<feature type="region of interest" description="Disordered" evidence="1">
    <location>
        <begin position="125"/>
        <end position="210"/>
    </location>
</feature>
<dbReference type="InterPro" id="IPR057670">
    <property type="entry name" value="SH3_retrovirus"/>
</dbReference>
<dbReference type="EMBL" id="UZAU01000331">
    <property type="status" value="NOT_ANNOTATED_CDS"/>
    <property type="molecule type" value="Genomic_DNA"/>
</dbReference>
<dbReference type="OMA" id="MCANIKL"/>
<dbReference type="Pfam" id="PF07727">
    <property type="entry name" value="RVT_2"/>
    <property type="match status" value="1"/>
</dbReference>
<dbReference type="EnsemblPlants" id="evm.model.03.1759">
    <property type="protein sequence ID" value="cds.evm.model.03.1759"/>
    <property type="gene ID" value="evm.TU.03.1759"/>
</dbReference>
<reference evidence="4" key="2">
    <citation type="submission" date="2021-03" db="UniProtKB">
        <authorList>
            <consortium name="EnsemblPlants"/>
        </authorList>
    </citation>
    <scope>IDENTIFICATION</scope>
</reference>
<feature type="compositionally biased region" description="Low complexity" evidence="1">
    <location>
        <begin position="169"/>
        <end position="184"/>
    </location>
</feature>
<organism evidence="4 5">
    <name type="scientific">Cannabis sativa</name>
    <name type="common">Hemp</name>
    <name type="synonym">Marijuana</name>
    <dbReference type="NCBI Taxonomy" id="3483"/>
    <lineage>
        <taxon>Eukaryota</taxon>
        <taxon>Viridiplantae</taxon>
        <taxon>Streptophyta</taxon>
        <taxon>Embryophyta</taxon>
        <taxon>Tracheophyta</taxon>
        <taxon>Spermatophyta</taxon>
        <taxon>Magnoliopsida</taxon>
        <taxon>eudicotyledons</taxon>
        <taxon>Gunneridae</taxon>
        <taxon>Pentapetalae</taxon>
        <taxon>rosids</taxon>
        <taxon>fabids</taxon>
        <taxon>Rosales</taxon>
        <taxon>Cannabaceae</taxon>
        <taxon>Cannabis</taxon>
    </lineage>
</organism>
<keyword evidence="5" id="KW-1185">Reference proteome</keyword>
<evidence type="ECO:0000259" key="3">
    <source>
        <dbReference type="Pfam" id="PF25597"/>
    </source>
</evidence>
<dbReference type="PANTHER" id="PTHR11439">
    <property type="entry name" value="GAG-POL-RELATED RETROTRANSPOSON"/>
    <property type="match status" value="1"/>
</dbReference>
<name>A0A803P6J4_CANSA</name>
<dbReference type="Proteomes" id="UP000596661">
    <property type="component" value="Chromosome 3"/>
</dbReference>
<evidence type="ECO:0008006" key="6">
    <source>
        <dbReference type="Google" id="ProtNLM"/>
    </source>
</evidence>
<dbReference type="InterPro" id="IPR013103">
    <property type="entry name" value="RVT_2"/>
</dbReference>
<dbReference type="AlphaFoldDB" id="A0A803P6J4"/>
<sequence length="415" mass="46936">MPLTFWWEAYAAAAYLINRLPTQILQHMAPFEKLYNHKPDYNLLKVFWCSCFPLLTPYNHHKVTFRSSKFLFLGYNNTQKGYRCLHPSGKIYVARSVTFNEAEFPYHELFPSNISSVPTPSITPIQGFPIPQHTPNNNNYRVNTPTNSSHDYNAYVQTPHSHYPSTPHTATSSSQYTSTDSSLPYPLPPQSPSLTQPVSDQPPTSTRDNTHPMIRSTIQALHNKFALKILGSVHYFLGFEVLRDDKAIYLTQTKYIHDLLTKTNMLDAKPQTTPMCANIKLSQTSGTPLTDPKQYRSVIGAFQYVLMTRPDIAFAVNKLSQYLQHPTTDHWGACKRILRYLAGTSTTGLTFTAASSLQLQGYSDADWAGCSDDKKSTSGYCMFMGNNLISWCSKKQRNNLISSTSFLPCKHCDIL</sequence>
<accession>A0A803P6J4</accession>
<feature type="compositionally biased region" description="Low complexity" evidence="1">
    <location>
        <begin position="134"/>
        <end position="147"/>
    </location>
</feature>
<dbReference type="CDD" id="cd09272">
    <property type="entry name" value="RNase_HI_RT_Ty1"/>
    <property type="match status" value="1"/>
</dbReference>